<dbReference type="InterPro" id="IPR006457">
    <property type="entry name" value="S_layer-rel_Mac"/>
</dbReference>
<gene>
    <name evidence="9" type="ordered locus">Metev_2304</name>
</gene>
<evidence type="ECO:0000256" key="2">
    <source>
        <dbReference type="ARBA" id="ARBA00022670"/>
    </source>
</evidence>
<dbReference type="InterPro" id="IPR051048">
    <property type="entry name" value="Peptidase_S8/S53_subtilisin"/>
</dbReference>
<keyword evidence="10" id="KW-1185">Reference proteome</keyword>
<dbReference type="PROSITE" id="PS00137">
    <property type="entry name" value="SUBTILASE_HIS"/>
    <property type="match status" value="1"/>
</dbReference>
<keyword evidence="4 5" id="KW-0720">Serine protease</keyword>
<dbReference type="InterPro" id="IPR015500">
    <property type="entry name" value="Peptidase_S8_subtilisin-rel"/>
</dbReference>
<dbReference type="Pfam" id="PF07752">
    <property type="entry name" value="S-layer"/>
    <property type="match status" value="2"/>
</dbReference>
<dbReference type="NCBIfam" id="TIGR04213">
    <property type="entry name" value="PGF_pre_PGF"/>
    <property type="match status" value="1"/>
</dbReference>
<dbReference type="SUPFAM" id="SSF52743">
    <property type="entry name" value="Subtilisin-like"/>
    <property type="match status" value="1"/>
</dbReference>
<dbReference type="InterPro" id="IPR000209">
    <property type="entry name" value="Peptidase_S8/S53_dom"/>
</dbReference>
<evidence type="ECO:0000256" key="7">
    <source>
        <dbReference type="SAM" id="Phobius"/>
    </source>
</evidence>
<feature type="transmembrane region" description="Helical" evidence="7">
    <location>
        <begin position="2230"/>
        <end position="2248"/>
    </location>
</feature>
<dbReference type="HOGENOM" id="CLU_230639_0_0_2"/>
<dbReference type="SUPFAM" id="SSF49785">
    <property type="entry name" value="Galactose-binding domain-like"/>
    <property type="match status" value="1"/>
</dbReference>
<evidence type="ECO:0000313" key="9">
    <source>
        <dbReference type="EMBL" id="ADI75116.1"/>
    </source>
</evidence>
<dbReference type="PANTHER" id="PTHR43399">
    <property type="entry name" value="SUBTILISIN-RELATED"/>
    <property type="match status" value="1"/>
</dbReference>
<dbReference type="InterPro" id="IPR022398">
    <property type="entry name" value="Peptidase_S8_His-AS"/>
</dbReference>
<dbReference type="InterPro" id="IPR034058">
    <property type="entry name" value="TagA/B/C/D_pept_dom"/>
</dbReference>
<dbReference type="KEGG" id="mev:Metev_2304"/>
<proteinExistence type="inferred from homology"/>
<dbReference type="Gene3D" id="2.60.40.4190">
    <property type="match status" value="2"/>
</dbReference>
<dbReference type="SMART" id="SM00635">
    <property type="entry name" value="BID_2"/>
    <property type="match status" value="1"/>
</dbReference>
<evidence type="ECO:0000256" key="5">
    <source>
        <dbReference type="PROSITE-ProRule" id="PRU01240"/>
    </source>
</evidence>
<dbReference type="GO" id="GO:0006508">
    <property type="term" value="P:proteolysis"/>
    <property type="evidence" value="ECO:0007669"/>
    <property type="project" value="UniProtKB-KW"/>
</dbReference>
<dbReference type="SUPFAM" id="SSF49373">
    <property type="entry name" value="Invasin/intimin cell-adhesion fragments"/>
    <property type="match status" value="1"/>
</dbReference>
<dbReference type="InterPro" id="IPR023828">
    <property type="entry name" value="Peptidase_S8_Ser-AS"/>
</dbReference>
<dbReference type="PANTHER" id="PTHR43399:SF4">
    <property type="entry name" value="CELL WALL-ASSOCIATED PROTEASE"/>
    <property type="match status" value="1"/>
</dbReference>
<dbReference type="Pfam" id="PF00082">
    <property type="entry name" value="Peptidase_S8"/>
    <property type="match status" value="1"/>
</dbReference>
<dbReference type="GO" id="GO:0004252">
    <property type="term" value="F:serine-type endopeptidase activity"/>
    <property type="evidence" value="ECO:0007669"/>
    <property type="project" value="UniProtKB-UniRule"/>
</dbReference>
<dbReference type="InterPro" id="IPR008979">
    <property type="entry name" value="Galactose-bd-like_sf"/>
</dbReference>
<comment type="similarity">
    <text evidence="1 5">Belongs to the peptidase S8 family.</text>
</comment>
<keyword evidence="3 5" id="KW-0378">Hydrolase</keyword>
<feature type="active site" description="Charge relay system" evidence="5">
    <location>
        <position position="266"/>
    </location>
</feature>
<feature type="region of interest" description="Disordered" evidence="6">
    <location>
        <begin position="2190"/>
        <end position="2220"/>
    </location>
</feature>
<feature type="domain" description="BIG2" evidence="8">
    <location>
        <begin position="658"/>
        <end position="737"/>
    </location>
</feature>
<dbReference type="InterPro" id="IPR003343">
    <property type="entry name" value="Big_2"/>
</dbReference>
<evidence type="ECO:0000256" key="1">
    <source>
        <dbReference type="ARBA" id="ARBA00011073"/>
    </source>
</evidence>
<dbReference type="Pfam" id="PF02368">
    <property type="entry name" value="Big_2"/>
    <property type="match status" value="1"/>
</dbReference>
<dbReference type="InterPro" id="IPR036852">
    <property type="entry name" value="Peptidase_S8/S53_dom_sf"/>
</dbReference>
<feature type="active site" description="Charge relay system" evidence="5">
    <location>
        <position position="301"/>
    </location>
</feature>
<dbReference type="OrthoDB" id="341609at2157"/>
<sequence length="2251" mass="249461">MVLTLFTGIISGNNITKDLNTETEKVSTNVSDDNSSNQLEFKKYEEKELKTNNNEKKKSINKNKIYLKQGAIETNKSNLTTQSKPKQFYPDSKEKIYLIQFKDVIKDEWIQSLKSRDIELINYIPENGYLVKMEPGSKKDLQSIDYIQYTSIYKPNYKISPSINKTKNNLTLTIVTFENIDAQKTLDKINSTGTHIIKFGENCIRANVNLTGTNISDIAKINSVSWIEEYNRPRILNNDAISIMNVDDTNFIYSLDGSGQTIAIADTGIDTGVDDSSMHPDLQDSLTGIREYEDAEDYSGHGTHVAGSVVGDGKKSSGKYRGTAPNTDLYFQSLSPKDSKYLYPPNPLTELFKDAYNNGASIHSNSWGHSGNYGSQSSSVDEFMWNHKDMLILFAAGNSGANQETIISPGNAKNCLTVGASESSDPKDVASFSSRGPTEDGRVKPDVVAPGTYINSTRSSYDSDGSGYYTEKHGTSMATPLTAGAAASIRQYYVENSIQPTASLIKTTLINGAHDISSNDNRPNYAQGWGRVDLYNSIKTLANGDIHYSQKTNLSTDEIAETKFYVDDSTNPLRITISWTDYPGDPSASKMLINDLDLTVIDPSGDEYYSRSSVDNVEDVEIQNPEIGRYTVKVKGSNVPQGPQPFSMVTSGSIKTVDVSNIEINPENVTAYEDETLSFNADVYDQDGNEVELPVNWTITNTTVGVVNETGLFTAKNIGSTTIETECDGVKESTNVNVDKLITDATPDTDKKFGTPETLQEFSIDTYKNCNVTWKLNGSIIKSETLVTCSSYANNTADVGVYNITATAECSNGTEQVSWIWEIHEESYYTGYRVWDANKDLSLNYLWTSDSYSGLYRNLGSENSSESIKIHLDDKSDRNINEDDFEYSAKPVETAFKYEEFGTYKEIGFLAKPYFAGYSNSTNFTSNSSNMLAGDQLTKVVLNDNESRYVSVGSKISLKNGYTITPKQIDTDGNKVWFELSKDGNFVDDKIVDINDDSDYFVYSKDLGSVSNVSVIALDVGDIYKSNETVLVKGIFQISEDLIGLDIGNTYSKLQLESVSSNKLLMKNSDSISLDRGTTTDVADDIIIRAADNETLRFTLDTDKTSGYRYNLAGTVAEGENCGWFPINFDGLYYNLDNGLMSESFNVVYDNDRSIDEGNLEYNSCAIETDFEYPDWGKYESMGFMGEKYVSGYTSSTKFAENNTNLVSNNRLTKVLIDNNNVKTIKLDSALFLKNGYVLVPEQIDTDGNKVWFSLYKDGSFVDDKVVTVNDNFVYRIDMGTISHVPIIAVHISDIDKQSQEIEADGTFQVSENYESIHTGDMFGNMQLDTVSASQITMESNSSITLGKGETVYFMDDFKFKVADSNELRYYPQRDVTKKPELIKSYHPIENPMTKVDHTQEFSINIHNTGNITWNIDGNTQKTDTQTSSSTYKVSYDTNGMFNVTAIASYSNFTEQYEWSWNVSYNDTIAPNVSLTADTVELLSVNNPASISVSITDKYPNNTEFLIKDISDEIMLEKNITSHVNGENQYNFTWNATNSSNEPVANGKYYLVVNSTDDAGNTASKNISVTVDNEKPTIDIKDITGTHSAGDKVYTNSTLTINASASGTPGDGSPDNISDIKFVLDSKSTKFKKTLKPNYTNKYWSDTVNLSLLPDDGRYNVIVEAADSANNSNSSKSGIDLILDRKPPEFAPSIKRINDTHAWVNVTSSEELKNNPDVKINGNDVPVTPENDYWSGVFQLTGSSYDINTTGSDLSGNTGNDSSTANVETIETSNNTGKMSNEKTGTSITFNTSDNTKGTVTITETSMPQVELDKKFVGIHFLDVHVGDKLTANLTNATIKIKVDENELPKGLDDNNVSIRYYNKSNESWDKVNTNKKSLDGTKYWTSNVNHFSTYGAIADDDMKPNIDEVYPAEGSILDSSTSKVKVKFSYSDGQSGINTSKTTIKFESDDKTTSDNTTITSEYATYNSTELSVGKYNSTVTVYDNAGNSKTYTTSFEIAEQKTDENVTNTDTNINSGSSSSGGGGGGSSNTDEDLDNIIDDFVNQKYVGNDRHIWYNFDNKISKVKSVHFDAAEARGKTNTRLVILKSNSTMVDEKPPGKAYQNINIWVGKAGFDNIVENASIDFIVDKTWIRNNNIERSTIKMCRHHGSSWDELETEKLSENETIIKFRSDTPGFSPFAITGKMKQTQSITTDTQVENNRTNNNVSNESTPVDSDQEDDTIGVGAWDLKWIILAILSMIVSISIYIKKR</sequence>
<keyword evidence="7" id="KW-0812">Transmembrane</keyword>
<keyword evidence="9" id="KW-0614">Plasmid</keyword>
<dbReference type="EMBL" id="CP002070">
    <property type="protein sequence ID" value="ADI75116.1"/>
    <property type="molecule type" value="Genomic_DNA"/>
</dbReference>
<reference evidence="9 10" key="1">
    <citation type="submission" date="2010-06" db="EMBL/GenBank/DDBJ databases">
        <title>Complete sequence plasmid of Methanohalobium evestigatum Z-7303.</title>
        <authorList>
            <consortium name="US DOE Joint Genome Institute"/>
            <person name="Lucas S."/>
            <person name="Copeland A."/>
            <person name="Lapidus A."/>
            <person name="Cheng J.-F."/>
            <person name="Bruce D."/>
            <person name="Goodwin L."/>
            <person name="Pitluck S."/>
            <person name="Saunders E."/>
            <person name="Detter J.C."/>
            <person name="Han C."/>
            <person name="Tapia R."/>
            <person name="Land M."/>
            <person name="Hauser L."/>
            <person name="Kyrpides N."/>
            <person name="Mikhailova N."/>
            <person name="Sieprawska-Lupa M."/>
            <person name="Whitman W.B."/>
            <person name="Anderson I."/>
            <person name="Woyke T."/>
        </authorList>
    </citation>
    <scope>NUCLEOTIDE SEQUENCE [LARGE SCALE GENOMIC DNA]</scope>
    <source>
        <strain evidence="10">ATCC BAA-1072 / DSM 3721 / NBRC 107634 / OCM 161 / Z-7303</strain>
        <plasmid evidence="10">Plasmid pMETEV01</plasmid>
    </source>
</reference>
<dbReference type="Gene3D" id="2.60.120.380">
    <property type="match status" value="1"/>
</dbReference>
<geneLocation type="plasmid" evidence="9 10">
    <name>pMETEV01</name>
</geneLocation>
<feature type="region of interest" description="Disordered" evidence="6">
    <location>
        <begin position="420"/>
        <end position="447"/>
    </location>
</feature>
<name>D7EBZ4_METEZ</name>
<protein>
    <submittedName>
        <fullName evidence="9">S-layer-related duplication domain protein</fullName>
    </submittedName>
</protein>
<evidence type="ECO:0000313" key="10">
    <source>
        <dbReference type="Proteomes" id="UP000000391"/>
    </source>
</evidence>
<dbReference type="Gene3D" id="3.40.50.200">
    <property type="entry name" value="Peptidase S8/S53 domain"/>
    <property type="match status" value="1"/>
</dbReference>
<dbReference type="Proteomes" id="UP000000391">
    <property type="component" value="Plasmid pMETEV01"/>
</dbReference>
<feature type="active site" description="Charge relay system" evidence="5">
    <location>
        <position position="476"/>
    </location>
</feature>
<evidence type="ECO:0000256" key="4">
    <source>
        <dbReference type="ARBA" id="ARBA00022825"/>
    </source>
</evidence>
<evidence type="ECO:0000256" key="6">
    <source>
        <dbReference type="SAM" id="MobiDB-lite"/>
    </source>
</evidence>
<keyword evidence="7" id="KW-1133">Transmembrane helix</keyword>
<feature type="region of interest" description="Disordered" evidence="6">
    <location>
        <begin position="2003"/>
        <end position="2034"/>
    </location>
</feature>
<evidence type="ECO:0000259" key="8">
    <source>
        <dbReference type="SMART" id="SM00635"/>
    </source>
</evidence>
<keyword evidence="2 5" id="KW-0645">Protease</keyword>
<feature type="compositionally biased region" description="Low complexity" evidence="6">
    <location>
        <begin position="2198"/>
        <end position="2212"/>
    </location>
</feature>
<dbReference type="PROSITE" id="PS51892">
    <property type="entry name" value="SUBTILASE"/>
    <property type="match status" value="1"/>
</dbReference>
<dbReference type="PRINTS" id="PR00723">
    <property type="entry name" value="SUBTILISIN"/>
</dbReference>
<dbReference type="Gene3D" id="2.60.40.1080">
    <property type="match status" value="1"/>
</dbReference>
<feature type="region of interest" description="Disordered" evidence="6">
    <location>
        <begin position="1771"/>
        <end position="1792"/>
    </location>
</feature>
<dbReference type="NCBIfam" id="TIGR01567">
    <property type="entry name" value="S_layer_rel_Mac"/>
    <property type="match status" value="2"/>
</dbReference>
<keyword evidence="7" id="KW-0472">Membrane</keyword>
<organism evidence="9 10">
    <name type="scientific">Methanohalobium evestigatum (strain ATCC BAA-1072 / DSM 3721 / NBRC 107634 / OCM 161 / Z-7303)</name>
    <dbReference type="NCBI Taxonomy" id="644295"/>
    <lineage>
        <taxon>Archaea</taxon>
        <taxon>Methanobacteriati</taxon>
        <taxon>Methanobacteriota</taxon>
        <taxon>Stenosarchaea group</taxon>
        <taxon>Methanomicrobia</taxon>
        <taxon>Methanosarcinales</taxon>
        <taxon>Methanosarcinaceae</taxon>
        <taxon>Methanohalobium</taxon>
    </lineage>
</organism>
<dbReference type="Gene3D" id="2.60.40.4070">
    <property type="match status" value="1"/>
</dbReference>
<dbReference type="PROSITE" id="PS00138">
    <property type="entry name" value="SUBTILASE_SER"/>
    <property type="match status" value="1"/>
</dbReference>
<dbReference type="InterPro" id="IPR026453">
    <property type="entry name" value="PGF_pre_PGF"/>
</dbReference>
<dbReference type="CDD" id="cd04842">
    <property type="entry name" value="Peptidases_S8_Kp43_protease"/>
    <property type="match status" value="1"/>
</dbReference>
<accession>D7EBZ4</accession>
<evidence type="ECO:0000256" key="3">
    <source>
        <dbReference type="ARBA" id="ARBA00022801"/>
    </source>
</evidence>
<dbReference type="Gene3D" id="2.60.98.40">
    <property type="match status" value="2"/>
</dbReference>
<feature type="compositionally biased region" description="Polar residues" evidence="6">
    <location>
        <begin position="2007"/>
        <end position="2016"/>
    </location>
</feature>
<dbReference type="GeneID" id="9348039"/>
<dbReference type="InterPro" id="IPR008964">
    <property type="entry name" value="Invasin/intimin_cell_adhesion"/>
</dbReference>
<dbReference type="RefSeq" id="WP_013195681.1">
    <property type="nucleotide sequence ID" value="NC_014254.1"/>
</dbReference>